<evidence type="ECO:0000313" key="2">
    <source>
        <dbReference type="Proteomes" id="UP001422759"/>
    </source>
</evidence>
<dbReference type="Proteomes" id="UP001422759">
    <property type="component" value="Unassembled WGS sequence"/>
</dbReference>
<accession>A0ABP5LQX2</accession>
<proteinExistence type="predicted"/>
<keyword evidence="2" id="KW-1185">Reference proteome</keyword>
<reference evidence="2" key="1">
    <citation type="journal article" date="2019" name="Int. J. Syst. Evol. Microbiol.">
        <title>The Global Catalogue of Microorganisms (GCM) 10K type strain sequencing project: providing services to taxonomists for standard genome sequencing and annotation.</title>
        <authorList>
            <consortium name="The Broad Institute Genomics Platform"/>
            <consortium name="The Broad Institute Genome Sequencing Center for Infectious Disease"/>
            <person name="Wu L."/>
            <person name="Ma J."/>
        </authorList>
    </citation>
    <scope>NUCLEOTIDE SEQUENCE [LARGE SCALE GENOMIC DNA]</scope>
    <source>
        <strain evidence="2">JCM 14560</strain>
    </source>
</reference>
<sequence length="134" mass="14193">MGEVPAPFALPSWRQAFNCALRGASSKGPLLRVGKNTRTPASVGEGPVTVEIGGVTGPATFARLPDALAALWQSLRPLPLGAVQYDAYEYFLNRPDSSERVAEFLKRDGELQLTFAMGGVTHVVRVRPAATGAG</sequence>
<organism evidence="1 2">
    <name type="scientific">Kitasatospora kazusensis</name>
    <dbReference type="NCBI Taxonomy" id="407974"/>
    <lineage>
        <taxon>Bacteria</taxon>
        <taxon>Bacillati</taxon>
        <taxon>Actinomycetota</taxon>
        <taxon>Actinomycetes</taxon>
        <taxon>Kitasatosporales</taxon>
        <taxon>Streptomycetaceae</taxon>
        <taxon>Kitasatospora</taxon>
    </lineage>
</organism>
<dbReference type="EMBL" id="BAAANT010000027">
    <property type="protein sequence ID" value="GAA2149955.1"/>
    <property type="molecule type" value="Genomic_DNA"/>
</dbReference>
<gene>
    <name evidence="1" type="ORF">GCM10009760_43760</name>
</gene>
<comment type="caution">
    <text evidence="1">The sequence shown here is derived from an EMBL/GenBank/DDBJ whole genome shotgun (WGS) entry which is preliminary data.</text>
</comment>
<evidence type="ECO:0000313" key="1">
    <source>
        <dbReference type="EMBL" id="GAA2149955.1"/>
    </source>
</evidence>
<protein>
    <submittedName>
        <fullName evidence="1">Uncharacterized protein</fullName>
    </submittedName>
</protein>
<name>A0ABP5LQX2_9ACTN</name>